<evidence type="ECO:0000313" key="4">
    <source>
        <dbReference type="Proteomes" id="UP001595840"/>
    </source>
</evidence>
<keyword evidence="3" id="KW-0378">Hydrolase</keyword>
<protein>
    <submittedName>
        <fullName evidence="3">Fumarylacetoacetate hydrolase family protein</fullName>
    </submittedName>
</protein>
<evidence type="ECO:0000259" key="2">
    <source>
        <dbReference type="Pfam" id="PF01557"/>
    </source>
</evidence>
<sequence>MTYQHRWAQPNSAGATAIPLPLGKIVCVGQNYADHIKEMGSKVGTEPMLFIKTAGCARDMAKPFSVPRRWGSCHFETEMSVLIGTELKDATPEQALASVAGIGLAFDLTLRELQAALKQKGHPWEKAKGFDGSAPLSAFLAPPEDLQNIGLRLTRNGVVTQDGNTRDMLTPVAELLAYASQFFSFAPGDVLLTGTPAGVGPLEAGDELVAQLLDSRGQSLLRVATQVI</sequence>
<accession>A0ABV8V331</accession>
<dbReference type="PANTHER" id="PTHR11820">
    <property type="entry name" value="ACYLPYRUVASE"/>
    <property type="match status" value="1"/>
</dbReference>
<comment type="caution">
    <text evidence="3">The sequence shown here is derived from an EMBL/GenBank/DDBJ whole genome shotgun (WGS) entry which is preliminary data.</text>
</comment>
<keyword evidence="4" id="KW-1185">Reference proteome</keyword>
<dbReference type="SUPFAM" id="SSF56529">
    <property type="entry name" value="FAH"/>
    <property type="match status" value="1"/>
</dbReference>
<dbReference type="RefSeq" id="WP_290259674.1">
    <property type="nucleotide sequence ID" value="NZ_JAUFQG010000004.1"/>
</dbReference>
<feature type="domain" description="Fumarylacetoacetase-like C-terminal" evidence="2">
    <location>
        <begin position="24"/>
        <end position="212"/>
    </location>
</feature>
<dbReference type="NCBIfam" id="NF007967">
    <property type="entry name" value="PRK10691.1"/>
    <property type="match status" value="1"/>
</dbReference>
<dbReference type="Gene3D" id="3.90.850.10">
    <property type="entry name" value="Fumarylacetoacetase-like, C-terminal domain"/>
    <property type="match status" value="1"/>
</dbReference>
<name>A0ABV8V331_9GAMM</name>
<organism evidence="3 4">
    <name type="scientific">Simiduia curdlanivorans</name>
    <dbReference type="NCBI Taxonomy" id="1492769"/>
    <lineage>
        <taxon>Bacteria</taxon>
        <taxon>Pseudomonadati</taxon>
        <taxon>Pseudomonadota</taxon>
        <taxon>Gammaproteobacteria</taxon>
        <taxon>Cellvibrionales</taxon>
        <taxon>Cellvibrionaceae</taxon>
        <taxon>Simiduia</taxon>
    </lineage>
</organism>
<dbReference type="EMBL" id="JBHSCX010000003">
    <property type="protein sequence ID" value="MFC4361449.1"/>
    <property type="molecule type" value="Genomic_DNA"/>
</dbReference>
<evidence type="ECO:0000313" key="3">
    <source>
        <dbReference type="EMBL" id="MFC4361449.1"/>
    </source>
</evidence>
<evidence type="ECO:0000256" key="1">
    <source>
        <dbReference type="ARBA" id="ARBA00022723"/>
    </source>
</evidence>
<dbReference type="InterPro" id="IPR011234">
    <property type="entry name" value="Fumarylacetoacetase-like_C"/>
</dbReference>
<gene>
    <name evidence="3" type="ORF">ACFOX3_03995</name>
</gene>
<reference evidence="4" key="1">
    <citation type="journal article" date="2019" name="Int. J. Syst. Evol. Microbiol.">
        <title>The Global Catalogue of Microorganisms (GCM) 10K type strain sequencing project: providing services to taxonomists for standard genome sequencing and annotation.</title>
        <authorList>
            <consortium name="The Broad Institute Genomics Platform"/>
            <consortium name="The Broad Institute Genome Sequencing Center for Infectious Disease"/>
            <person name="Wu L."/>
            <person name="Ma J."/>
        </authorList>
    </citation>
    <scope>NUCLEOTIDE SEQUENCE [LARGE SCALE GENOMIC DNA]</scope>
    <source>
        <strain evidence="4">CECT 8570</strain>
    </source>
</reference>
<dbReference type="GO" id="GO:0016787">
    <property type="term" value="F:hydrolase activity"/>
    <property type="evidence" value="ECO:0007669"/>
    <property type="project" value="UniProtKB-KW"/>
</dbReference>
<dbReference type="PANTHER" id="PTHR11820:SF7">
    <property type="entry name" value="ACYLPYRUVASE FAHD1, MITOCHONDRIAL"/>
    <property type="match status" value="1"/>
</dbReference>
<dbReference type="Pfam" id="PF01557">
    <property type="entry name" value="FAA_hydrolase"/>
    <property type="match status" value="1"/>
</dbReference>
<keyword evidence="1" id="KW-0479">Metal-binding</keyword>
<proteinExistence type="predicted"/>
<dbReference type="Proteomes" id="UP001595840">
    <property type="component" value="Unassembled WGS sequence"/>
</dbReference>
<dbReference type="InterPro" id="IPR036663">
    <property type="entry name" value="Fumarylacetoacetase_C_sf"/>
</dbReference>